<dbReference type="EMBL" id="CP111016">
    <property type="protein sequence ID" value="WAR05675.1"/>
    <property type="molecule type" value="Genomic_DNA"/>
</dbReference>
<feature type="domain" description="Ig-like" evidence="7">
    <location>
        <begin position="115"/>
        <end position="285"/>
    </location>
</feature>
<evidence type="ECO:0000256" key="6">
    <source>
        <dbReference type="SAM" id="SignalP"/>
    </source>
</evidence>
<dbReference type="Proteomes" id="UP001164746">
    <property type="component" value="Chromosome 5"/>
</dbReference>
<dbReference type="SMART" id="SM00408">
    <property type="entry name" value="IGc2"/>
    <property type="match status" value="1"/>
</dbReference>
<evidence type="ECO:0000256" key="3">
    <source>
        <dbReference type="ARBA" id="ARBA00023157"/>
    </source>
</evidence>
<evidence type="ECO:0000256" key="5">
    <source>
        <dbReference type="ARBA" id="ARBA00023319"/>
    </source>
</evidence>
<keyword evidence="2" id="KW-0472">Membrane</keyword>
<evidence type="ECO:0000256" key="1">
    <source>
        <dbReference type="ARBA" id="ARBA00004479"/>
    </source>
</evidence>
<evidence type="ECO:0000259" key="7">
    <source>
        <dbReference type="PROSITE" id="PS50835"/>
    </source>
</evidence>
<dbReference type="InterPro" id="IPR007110">
    <property type="entry name" value="Ig-like_dom"/>
</dbReference>
<comment type="subcellular location">
    <subcellularLocation>
        <location evidence="1">Membrane</location>
        <topology evidence="1">Single-pass type I membrane protein</topology>
    </subcellularLocation>
</comment>
<dbReference type="SMART" id="SM00409">
    <property type="entry name" value="IG"/>
    <property type="match status" value="1"/>
</dbReference>
<accession>A0ABY7E6K8</accession>
<feature type="domain" description="Ig-like" evidence="7">
    <location>
        <begin position="30"/>
        <end position="100"/>
    </location>
</feature>
<dbReference type="InterPro" id="IPR003599">
    <property type="entry name" value="Ig_sub"/>
</dbReference>
<keyword evidence="5" id="KW-0393">Immunoglobulin domain</keyword>
<dbReference type="PANTHER" id="PTHR11640">
    <property type="entry name" value="NEPHRIN"/>
    <property type="match status" value="1"/>
</dbReference>
<keyword evidence="6" id="KW-0732">Signal</keyword>
<keyword evidence="3" id="KW-1015">Disulfide bond</keyword>
<dbReference type="Gene3D" id="2.60.40.10">
    <property type="entry name" value="Immunoglobulins"/>
    <property type="match status" value="3"/>
</dbReference>
<dbReference type="InterPro" id="IPR051275">
    <property type="entry name" value="Cell_adhesion_signaling"/>
</dbReference>
<dbReference type="InterPro" id="IPR003598">
    <property type="entry name" value="Ig_sub2"/>
</dbReference>
<feature type="signal peptide" evidence="6">
    <location>
        <begin position="1"/>
        <end position="26"/>
    </location>
</feature>
<dbReference type="PANTHER" id="PTHR11640:SF164">
    <property type="entry name" value="MAM DOMAIN-CONTAINING GLYCOSYLPHOSPHATIDYLINOSITOL ANCHOR PROTEIN 1"/>
    <property type="match status" value="1"/>
</dbReference>
<dbReference type="SUPFAM" id="SSF48726">
    <property type="entry name" value="Immunoglobulin"/>
    <property type="match status" value="3"/>
</dbReference>
<name>A0ABY7E6K8_MYAAR</name>
<evidence type="ECO:0000256" key="4">
    <source>
        <dbReference type="ARBA" id="ARBA00023180"/>
    </source>
</evidence>
<dbReference type="InterPro" id="IPR013783">
    <property type="entry name" value="Ig-like_fold"/>
</dbReference>
<gene>
    <name evidence="8" type="ORF">MAR_021044</name>
</gene>
<keyword evidence="4" id="KW-0325">Glycoprotein</keyword>
<dbReference type="InterPro" id="IPR036179">
    <property type="entry name" value="Ig-like_dom_sf"/>
</dbReference>
<evidence type="ECO:0000313" key="9">
    <source>
        <dbReference type="Proteomes" id="UP001164746"/>
    </source>
</evidence>
<evidence type="ECO:0000313" key="8">
    <source>
        <dbReference type="EMBL" id="WAR05675.1"/>
    </source>
</evidence>
<keyword evidence="9" id="KW-1185">Reference proteome</keyword>
<sequence>MKRNIKTLTFWYFLTFLRTYVPIRLATINPDVHDPMTVNEGDILRLICEAPHGIPAANISWYQDNKIDGFLGEDNILNSSKIEVIVNIDRTYTTKSTLTYLVSRGKHAIDHPVKPHFKYETNNLIITTNSISVIRNEEISIACIADGNPPPTYTWSTGHAGKILTTAFTSDTYVSCEVSNTLYPSGYQSNQASEDSNPPDTPVLWINSTCIKNSPIEQNVIRVLELDRVRVECVAAGNPEPTCQWTNHSQSCTLDITKASKEDKGTYVCIASNLMNTSYGSTDVGRNNSSFYLDILCQFTFL</sequence>
<evidence type="ECO:0000256" key="2">
    <source>
        <dbReference type="ARBA" id="ARBA00023136"/>
    </source>
</evidence>
<organism evidence="8 9">
    <name type="scientific">Mya arenaria</name>
    <name type="common">Soft-shell clam</name>
    <dbReference type="NCBI Taxonomy" id="6604"/>
    <lineage>
        <taxon>Eukaryota</taxon>
        <taxon>Metazoa</taxon>
        <taxon>Spiralia</taxon>
        <taxon>Lophotrochozoa</taxon>
        <taxon>Mollusca</taxon>
        <taxon>Bivalvia</taxon>
        <taxon>Autobranchia</taxon>
        <taxon>Heteroconchia</taxon>
        <taxon>Euheterodonta</taxon>
        <taxon>Imparidentia</taxon>
        <taxon>Neoheterodontei</taxon>
        <taxon>Myida</taxon>
        <taxon>Myoidea</taxon>
        <taxon>Myidae</taxon>
        <taxon>Mya</taxon>
    </lineage>
</organism>
<protein>
    <submittedName>
        <fullName evidence="8">NFASC-like protein</fullName>
    </submittedName>
</protein>
<proteinExistence type="predicted"/>
<dbReference type="PROSITE" id="PS50835">
    <property type="entry name" value="IG_LIKE"/>
    <property type="match status" value="2"/>
</dbReference>
<reference evidence="8" key="1">
    <citation type="submission" date="2022-11" db="EMBL/GenBank/DDBJ databases">
        <title>Centuries of genome instability and evolution in soft-shell clam transmissible cancer (bioRxiv).</title>
        <authorList>
            <person name="Hart S.F.M."/>
            <person name="Yonemitsu M.A."/>
            <person name="Giersch R.M."/>
            <person name="Beal B.F."/>
            <person name="Arriagada G."/>
            <person name="Davis B.W."/>
            <person name="Ostrander E.A."/>
            <person name="Goff S.P."/>
            <person name="Metzger M.J."/>
        </authorList>
    </citation>
    <scope>NUCLEOTIDE SEQUENCE</scope>
    <source>
        <strain evidence="8">MELC-2E11</strain>
        <tissue evidence="8">Siphon/mantle</tissue>
    </source>
</reference>
<dbReference type="Pfam" id="PF13927">
    <property type="entry name" value="Ig_3"/>
    <property type="match status" value="1"/>
</dbReference>
<feature type="chain" id="PRO_5046722610" evidence="6">
    <location>
        <begin position="27"/>
        <end position="302"/>
    </location>
</feature>